<accession>A0AAV4AJK8</accession>
<dbReference type="InterPro" id="IPR043128">
    <property type="entry name" value="Rev_trsase/Diguanyl_cyclase"/>
</dbReference>
<sequence>MGQNNIWGFGGIFSYDLGFLEPGTRVFLYLAIGSPATHQDNRHNKPMPDSSFFMSKEQRRNIDTEIENLLEKRVITKSKHEPDEFISGIFTREKPDGSHRMILNLKEFNKKVEYKKFKMETLKCALNLVTPQCWLASVDLVSAYYSVPIERSDRKYLKFLWRGRLYEYTVYMLQQRLGSVP</sequence>
<reference evidence="2 3" key="1">
    <citation type="journal article" date="2021" name="Elife">
        <title>Chloroplast acquisition without the gene transfer in kleptoplastic sea slugs, Plakobranchus ocellatus.</title>
        <authorList>
            <person name="Maeda T."/>
            <person name="Takahashi S."/>
            <person name="Yoshida T."/>
            <person name="Shimamura S."/>
            <person name="Takaki Y."/>
            <person name="Nagai Y."/>
            <person name="Toyoda A."/>
            <person name="Suzuki Y."/>
            <person name="Arimoto A."/>
            <person name="Ishii H."/>
            <person name="Satoh N."/>
            <person name="Nishiyama T."/>
            <person name="Hasebe M."/>
            <person name="Maruyama T."/>
            <person name="Minagawa J."/>
            <person name="Obokata J."/>
            <person name="Shigenobu S."/>
        </authorList>
    </citation>
    <scope>NUCLEOTIDE SEQUENCE [LARGE SCALE GENOMIC DNA]</scope>
</reference>
<evidence type="ECO:0000313" key="3">
    <source>
        <dbReference type="Proteomes" id="UP000735302"/>
    </source>
</evidence>
<dbReference type="InterPro" id="IPR000477">
    <property type="entry name" value="RT_dom"/>
</dbReference>
<evidence type="ECO:0000259" key="1">
    <source>
        <dbReference type="PROSITE" id="PS50878"/>
    </source>
</evidence>
<evidence type="ECO:0000313" key="2">
    <source>
        <dbReference type="EMBL" id="GFO11366.1"/>
    </source>
</evidence>
<dbReference type="PROSITE" id="PS50878">
    <property type="entry name" value="RT_POL"/>
    <property type="match status" value="1"/>
</dbReference>
<dbReference type="EMBL" id="BLXT01004280">
    <property type="protein sequence ID" value="GFO11366.1"/>
    <property type="molecule type" value="Genomic_DNA"/>
</dbReference>
<keyword evidence="3" id="KW-1185">Reference proteome</keyword>
<dbReference type="InterPro" id="IPR052055">
    <property type="entry name" value="Hepadnavirus_pol/RT"/>
</dbReference>
<proteinExistence type="predicted"/>
<dbReference type="Gene3D" id="3.10.10.10">
    <property type="entry name" value="HIV Type 1 Reverse Transcriptase, subunit A, domain 1"/>
    <property type="match status" value="1"/>
</dbReference>
<dbReference type="Proteomes" id="UP000735302">
    <property type="component" value="Unassembled WGS sequence"/>
</dbReference>
<dbReference type="PANTHER" id="PTHR33050:SF7">
    <property type="entry name" value="RIBONUCLEASE H"/>
    <property type="match status" value="1"/>
</dbReference>
<name>A0AAV4AJK8_9GAST</name>
<dbReference type="AlphaFoldDB" id="A0AAV4AJK8"/>
<dbReference type="InterPro" id="IPR043502">
    <property type="entry name" value="DNA/RNA_pol_sf"/>
</dbReference>
<dbReference type="SUPFAM" id="SSF56672">
    <property type="entry name" value="DNA/RNA polymerases"/>
    <property type="match status" value="1"/>
</dbReference>
<protein>
    <submittedName>
        <fullName evidence="2">Transposon ty3-i Gag-Pol polyprotein</fullName>
    </submittedName>
</protein>
<gene>
    <name evidence="2" type="ORF">PoB_003787100</name>
</gene>
<feature type="domain" description="Reverse transcriptase" evidence="1">
    <location>
        <begin position="73"/>
        <end position="181"/>
    </location>
</feature>
<dbReference type="PANTHER" id="PTHR33050">
    <property type="entry name" value="REVERSE TRANSCRIPTASE DOMAIN-CONTAINING PROTEIN"/>
    <property type="match status" value="1"/>
</dbReference>
<dbReference type="Gene3D" id="3.30.70.270">
    <property type="match status" value="1"/>
</dbReference>
<organism evidence="2 3">
    <name type="scientific">Plakobranchus ocellatus</name>
    <dbReference type="NCBI Taxonomy" id="259542"/>
    <lineage>
        <taxon>Eukaryota</taxon>
        <taxon>Metazoa</taxon>
        <taxon>Spiralia</taxon>
        <taxon>Lophotrochozoa</taxon>
        <taxon>Mollusca</taxon>
        <taxon>Gastropoda</taxon>
        <taxon>Heterobranchia</taxon>
        <taxon>Euthyneura</taxon>
        <taxon>Panpulmonata</taxon>
        <taxon>Sacoglossa</taxon>
        <taxon>Placobranchoidea</taxon>
        <taxon>Plakobranchidae</taxon>
        <taxon>Plakobranchus</taxon>
    </lineage>
</organism>
<comment type="caution">
    <text evidence="2">The sequence shown here is derived from an EMBL/GenBank/DDBJ whole genome shotgun (WGS) entry which is preliminary data.</text>
</comment>